<dbReference type="Proteomes" id="UP000065641">
    <property type="component" value="Chromosome"/>
</dbReference>
<keyword evidence="3" id="KW-1185">Reference proteome</keyword>
<evidence type="ECO:0008006" key="4">
    <source>
        <dbReference type="Google" id="ProtNLM"/>
    </source>
</evidence>
<evidence type="ECO:0000256" key="1">
    <source>
        <dbReference type="SAM" id="SignalP"/>
    </source>
</evidence>
<proteinExistence type="predicted"/>
<dbReference type="EMBL" id="CP013189">
    <property type="protein sequence ID" value="ALO45304.1"/>
    <property type="molecule type" value="Genomic_DNA"/>
</dbReference>
<evidence type="ECO:0000313" key="2">
    <source>
        <dbReference type="EMBL" id="ALO45304.1"/>
    </source>
</evidence>
<keyword evidence="1" id="KW-0732">Signal</keyword>
<accession>A0A0S2KAH8</accession>
<feature type="signal peptide" evidence="1">
    <location>
        <begin position="1"/>
        <end position="24"/>
    </location>
</feature>
<dbReference type="OrthoDB" id="6932986at2"/>
<organism evidence="2 3">
    <name type="scientific">Pseudohongiella spirulinae</name>
    <dbReference type="NCBI Taxonomy" id="1249552"/>
    <lineage>
        <taxon>Bacteria</taxon>
        <taxon>Pseudomonadati</taxon>
        <taxon>Pseudomonadota</taxon>
        <taxon>Gammaproteobacteria</taxon>
        <taxon>Pseudomonadales</taxon>
        <taxon>Pseudohongiellaceae</taxon>
        <taxon>Pseudohongiella</taxon>
    </lineage>
</organism>
<gene>
    <name evidence="2" type="ORF">PS2015_621</name>
</gene>
<dbReference type="RefSeq" id="WP_082627934.1">
    <property type="nucleotide sequence ID" value="NZ_CP013189.1"/>
</dbReference>
<sequence length="158" mass="17695" precursor="true">MNRALLKTLTLFCCLWLVPVVSHAQTANTDSHDQAVAGAMAALDDFMRTFNAKDMQAWAATLNYPHVRFASGTVTVWQNAEEFARQPTFERLAAIGWDHSHWLSREPVLVSAGKVHINTIFQRFNSENEPIGTYESLYIVTRDAQGNWGTQARSSLAP</sequence>
<dbReference type="KEGG" id="pspi:PS2015_621"/>
<reference evidence="2 3" key="1">
    <citation type="submission" date="2015-11" db="EMBL/GenBank/DDBJ databases">
        <authorList>
            <person name="Zhang Y."/>
            <person name="Guo Z."/>
        </authorList>
    </citation>
    <scope>NUCLEOTIDE SEQUENCE [LARGE SCALE GENOMIC DNA]</scope>
    <source>
        <strain evidence="2 3">KCTC 32221</strain>
    </source>
</reference>
<feature type="chain" id="PRO_5006601375" description="DUF4440 domain-containing protein" evidence="1">
    <location>
        <begin position="25"/>
        <end position="158"/>
    </location>
</feature>
<evidence type="ECO:0000313" key="3">
    <source>
        <dbReference type="Proteomes" id="UP000065641"/>
    </source>
</evidence>
<protein>
    <recommendedName>
        <fullName evidence="4">DUF4440 domain-containing protein</fullName>
    </recommendedName>
</protein>
<dbReference type="AlphaFoldDB" id="A0A0S2KAH8"/>
<name>A0A0S2KAH8_9GAMM</name>